<dbReference type="OrthoDB" id="291856at2"/>
<dbReference type="InterPro" id="IPR043519">
    <property type="entry name" value="NT_sf"/>
</dbReference>
<proteinExistence type="predicted"/>
<dbReference type="HOGENOM" id="CLU_1320182_0_0_0"/>
<dbReference type="EMBL" id="CP003364">
    <property type="protein sequence ID" value="AGA24598.1"/>
    <property type="molecule type" value="Genomic_DNA"/>
</dbReference>
<sequence length="208" mass="23264">MPTYEQRLNQDWGWALSEGSRHFEEKSAVQDALLKIAHRLTVLGVPYAIAGGMALFKHGFRRFTEDVDILVTREGLKTIHERLEGLGYVPPFPGSKNLRDAEHGVRIEFLIAGDYPGDGKPKPVAFPDPTEARIEFAGVSYLDLPKLVELKLASGMTGGVARLKDFADVVALIQTRQLPTEFAASLNPYVRERFLELWNGLQETPYEP</sequence>
<dbReference type="Gene3D" id="3.30.460.40">
    <property type="match status" value="1"/>
</dbReference>
<dbReference type="KEGG" id="saci:Sinac_0140"/>
<evidence type="ECO:0000313" key="2">
    <source>
        <dbReference type="Proteomes" id="UP000010798"/>
    </source>
</evidence>
<name>L0D6Y5_SINAD</name>
<dbReference type="Proteomes" id="UP000010798">
    <property type="component" value="Chromosome"/>
</dbReference>
<gene>
    <name evidence="1" type="ordered locus">Sinac_0140</name>
</gene>
<dbReference type="AlphaFoldDB" id="L0D6Y5"/>
<dbReference type="eggNOG" id="ENOG5033ARQ">
    <property type="taxonomic scope" value="Bacteria"/>
</dbReference>
<evidence type="ECO:0000313" key="1">
    <source>
        <dbReference type="EMBL" id="AGA24598.1"/>
    </source>
</evidence>
<keyword evidence="2" id="KW-1185">Reference proteome</keyword>
<organism evidence="1 2">
    <name type="scientific">Singulisphaera acidiphila (strain ATCC BAA-1392 / DSM 18658 / VKM B-2454 / MOB10)</name>
    <dbReference type="NCBI Taxonomy" id="886293"/>
    <lineage>
        <taxon>Bacteria</taxon>
        <taxon>Pseudomonadati</taxon>
        <taxon>Planctomycetota</taxon>
        <taxon>Planctomycetia</taxon>
        <taxon>Isosphaerales</taxon>
        <taxon>Isosphaeraceae</taxon>
        <taxon>Singulisphaera</taxon>
    </lineage>
</organism>
<reference evidence="1 2" key="1">
    <citation type="submission" date="2012-02" db="EMBL/GenBank/DDBJ databases">
        <title>Complete sequence of chromosome of Singulisphaera acidiphila DSM 18658.</title>
        <authorList>
            <consortium name="US DOE Joint Genome Institute (JGI-PGF)"/>
            <person name="Lucas S."/>
            <person name="Copeland A."/>
            <person name="Lapidus A."/>
            <person name="Glavina del Rio T."/>
            <person name="Dalin E."/>
            <person name="Tice H."/>
            <person name="Bruce D."/>
            <person name="Goodwin L."/>
            <person name="Pitluck S."/>
            <person name="Peters L."/>
            <person name="Ovchinnikova G."/>
            <person name="Chertkov O."/>
            <person name="Kyrpides N."/>
            <person name="Mavromatis K."/>
            <person name="Ivanova N."/>
            <person name="Brettin T."/>
            <person name="Detter J.C."/>
            <person name="Han C."/>
            <person name="Larimer F."/>
            <person name="Land M."/>
            <person name="Hauser L."/>
            <person name="Markowitz V."/>
            <person name="Cheng J.-F."/>
            <person name="Hugenholtz P."/>
            <person name="Woyke T."/>
            <person name="Wu D."/>
            <person name="Tindall B."/>
            <person name="Pomrenke H."/>
            <person name="Brambilla E."/>
            <person name="Klenk H.-P."/>
            <person name="Eisen J.A."/>
        </authorList>
    </citation>
    <scope>NUCLEOTIDE SEQUENCE [LARGE SCALE GENOMIC DNA]</scope>
    <source>
        <strain evidence="2">ATCC BAA-1392 / DSM 18658 / VKM B-2454 / MOB10</strain>
    </source>
</reference>
<dbReference type="SUPFAM" id="SSF81301">
    <property type="entry name" value="Nucleotidyltransferase"/>
    <property type="match status" value="1"/>
</dbReference>
<dbReference type="RefSeq" id="WP_015243783.1">
    <property type="nucleotide sequence ID" value="NC_019892.1"/>
</dbReference>
<protein>
    <submittedName>
        <fullName evidence="1">Uncharacterized protein</fullName>
    </submittedName>
</protein>
<accession>L0D6Y5</accession>